<evidence type="ECO:0000313" key="7">
    <source>
        <dbReference type="Proteomes" id="UP000179807"/>
    </source>
</evidence>
<dbReference type="PANTHER" id="PTHR24198:SF165">
    <property type="entry name" value="ANKYRIN REPEAT-CONTAINING PROTEIN-RELATED"/>
    <property type="match status" value="1"/>
</dbReference>
<dbReference type="SMART" id="SM00248">
    <property type="entry name" value="ANK"/>
    <property type="match status" value="15"/>
</dbReference>
<dbReference type="Pfam" id="PF12796">
    <property type="entry name" value="Ank_2"/>
    <property type="match status" value="4"/>
</dbReference>
<dbReference type="Gene3D" id="1.25.40.20">
    <property type="entry name" value="Ankyrin repeat-containing domain"/>
    <property type="match status" value="4"/>
</dbReference>
<feature type="repeat" description="ANK" evidence="3">
    <location>
        <begin position="1014"/>
        <end position="1046"/>
    </location>
</feature>
<feature type="region of interest" description="Disordered" evidence="5">
    <location>
        <begin position="413"/>
        <end position="469"/>
    </location>
</feature>
<accession>A0A1J4K0G5</accession>
<keyword evidence="2 3" id="KW-0040">ANK repeat</keyword>
<dbReference type="OrthoDB" id="9995210at2759"/>
<name>A0A1J4K0G5_9EUKA</name>
<comment type="caution">
    <text evidence="6">The sequence shown here is derived from an EMBL/GenBank/DDBJ whole genome shotgun (WGS) entry which is preliminary data.</text>
</comment>
<dbReference type="VEuPathDB" id="TrichDB:TRFO_27537"/>
<dbReference type="InterPro" id="IPR002110">
    <property type="entry name" value="Ankyrin_rpt"/>
</dbReference>
<feature type="compositionally biased region" description="Basic and acidic residues" evidence="5">
    <location>
        <begin position="440"/>
        <end position="466"/>
    </location>
</feature>
<gene>
    <name evidence="6" type="ORF">TRFO_27537</name>
</gene>
<dbReference type="PANTHER" id="PTHR24198">
    <property type="entry name" value="ANKYRIN REPEAT AND PROTEIN KINASE DOMAIN-CONTAINING PROTEIN"/>
    <property type="match status" value="1"/>
</dbReference>
<keyword evidence="1" id="KW-0677">Repeat</keyword>
<feature type="coiled-coil region" evidence="4">
    <location>
        <begin position="471"/>
        <end position="501"/>
    </location>
</feature>
<protein>
    <submittedName>
        <fullName evidence="6">Uncharacterized protein</fullName>
    </submittedName>
</protein>
<dbReference type="Proteomes" id="UP000179807">
    <property type="component" value="Unassembled WGS sequence"/>
</dbReference>
<dbReference type="SUPFAM" id="SSF48403">
    <property type="entry name" value="Ankyrin repeat"/>
    <property type="match status" value="3"/>
</dbReference>
<dbReference type="InterPro" id="IPR036770">
    <property type="entry name" value="Ankyrin_rpt-contain_sf"/>
</dbReference>
<evidence type="ECO:0000256" key="5">
    <source>
        <dbReference type="SAM" id="MobiDB-lite"/>
    </source>
</evidence>
<evidence type="ECO:0000313" key="6">
    <source>
        <dbReference type="EMBL" id="OHT04913.1"/>
    </source>
</evidence>
<evidence type="ECO:0000256" key="4">
    <source>
        <dbReference type="SAM" id="Coils"/>
    </source>
</evidence>
<dbReference type="Pfam" id="PF13637">
    <property type="entry name" value="Ank_4"/>
    <property type="match status" value="1"/>
</dbReference>
<organism evidence="6 7">
    <name type="scientific">Tritrichomonas foetus</name>
    <dbReference type="NCBI Taxonomy" id="1144522"/>
    <lineage>
        <taxon>Eukaryota</taxon>
        <taxon>Metamonada</taxon>
        <taxon>Parabasalia</taxon>
        <taxon>Tritrichomonadida</taxon>
        <taxon>Tritrichomonadidae</taxon>
        <taxon>Tritrichomonas</taxon>
    </lineage>
</organism>
<keyword evidence="7" id="KW-1185">Reference proteome</keyword>
<keyword evidence="4" id="KW-0175">Coiled coil</keyword>
<dbReference type="AlphaFoldDB" id="A0A1J4K0G5"/>
<dbReference type="EMBL" id="MLAK01000777">
    <property type="protein sequence ID" value="OHT04913.1"/>
    <property type="molecule type" value="Genomic_DNA"/>
</dbReference>
<dbReference type="PROSITE" id="PS50088">
    <property type="entry name" value="ANK_REPEAT"/>
    <property type="match status" value="3"/>
</dbReference>
<evidence type="ECO:0000256" key="3">
    <source>
        <dbReference type="PROSITE-ProRule" id="PRU00023"/>
    </source>
</evidence>
<dbReference type="RefSeq" id="XP_068358049.1">
    <property type="nucleotide sequence ID" value="XM_068505614.1"/>
</dbReference>
<evidence type="ECO:0000256" key="1">
    <source>
        <dbReference type="ARBA" id="ARBA00022737"/>
    </source>
</evidence>
<dbReference type="PROSITE" id="PS50297">
    <property type="entry name" value="ANK_REP_REGION"/>
    <property type="match status" value="2"/>
</dbReference>
<feature type="repeat" description="ANK" evidence="3">
    <location>
        <begin position="1197"/>
        <end position="1219"/>
    </location>
</feature>
<evidence type="ECO:0000256" key="2">
    <source>
        <dbReference type="ARBA" id="ARBA00023043"/>
    </source>
</evidence>
<reference evidence="6" key="1">
    <citation type="submission" date="2016-10" db="EMBL/GenBank/DDBJ databases">
        <authorList>
            <person name="Benchimol M."/>
            <person name="Almeida L.G."/>
            <person name="Vasconcelos A.T."/>
            <person name="Perreira-Neves A."/>
            <person name="Rosa I.A."/>
            <person name="Tasca T."/>
            <person name="Bogo M.R."/>
            <person name="de Souza W."/>
        </authorList>
    </citation>
    <scope>NUCLEOTIDE SEQUENCE [LARGE SCALE GENOMIC DNA]</scope>
    <source>
        <strain evidence="6">K</strain>
    </source>
</reference>
<proteinExistence type="predicted"/>
<sequence length="1259" mass="147470">MTINFLESSFNLQIKENQKMIVRTIFNIVRFRRDLVIILSKVCHNLTCHKPMINVILKQVIHSENSCPCHFNFIRQLIEEKYIRRREVVFELKKYYDENFYYNQKGSIMHFFPKFLWFLKEIYKYNEIFYHSYKEMLHTVPPGEFFLQQIKKLKKGNWKSFNQLTKHQFPENSIELALIHDDVQRLQEYIAFNDIDSACCLSLFDFYCKPVVHPILFQLASLYGSIHCVKYLIMNGVHIFTMSNKNDFEHLQNKLTAENPSLMKNFPEILKETKTGIEINNIKDENMNKEDNEEEEEEVEIIKEIKVSDDSDDVIELIPQKNQKGINSESKDIIIADNKSESEEEEEEGNEFKKYVKETLQYKGTLTYINKICPSFKNIIRKNLKYSRLGKITQKKQRIKRCEVINNSDEEENEYYHFPQETKGNNDENRGITYESDTDIMGKDSEKEENKSKKAESSSENEHSDINDMDVEECEKTGTAMQNDKNQIEEEEDIWEECEDNINKFISKQDLNTLKDHCDENITDYDYESSDEYLYIAPKKYQTEEEKNEDEELERIKKEGKVAYDPTRKRECIFDKIIKMDDTRMFAVAGGNTEEIRMLHELNMPFDDTSRIAIAFFHNSLFHWIMEFRSDFLKTRLSNKPRYLLYVAIVIGNIEIAQYIIMNYNININKNCCFDKIPLHLAIENKQIEIAEMILGLKSTNPNIEDAHRKPPIFKAIDANSIKMIKLIRQNPNFNPNHISYGTYKIIHYAASFGTNKIICFLLDNRDIFNIDINDNVIYTPIVCSVMAGNHITFNTLYRDSRIDVNTFSKKMFLHSLIEHNWLRELKLCLKNPKVDVNIYNREGYTPLNYAIENKKTGIINLLLENERIDTKKSTRDEGNTNIHLAAQINSSEIFQVIMKYNDISSVNALKQTPLHIAVINNSFEVVKYLLKIINADEYILNTIDSNGRSAFHYAILKGFLNIAELMIKNKKVDIHIPDPRSEPIFIQIVKNQMTSIIPSLLEREIDINCIDNDGRTPLHYAAKYYDSTLKILLEKKVIDPNWTDNEGKTPLFYAAQLKNTEQVQLLIEQDDVQTDIIDCTPLRKTALHYAAEGQSIVRLYANQHYRNFSNRIFKLILLKNLDVGSIHDAEGNTPFHLALKQPHFNSNIFIDFCCDLDSINDKGESYLHIAVKSRNVVIVHYLVYNCDNIVNIQNNDGDTALHYAVRIGDENVINALLESSIIDCFIENYHNKKPYDLLLPELKGKYKKHFLDIRKYVC</sequence>
<dbReference type="GeneID" id="94840318"/>
<feature type="repeat" description="ANK" evidence="3">
    <location>
        <begin position="910"/>
        <end position="932"/>
    </location>
</feature>